<protein>
    <submittedName>
        <fullName evidence="2">Uncharacterized protein</fullName>
    </submittedName>
</protein>
<sequence>MDPEQIEPTETDDSVSEASVTTDQTGESWENVGMASGDEDEEDAGAGGDAAAALPDPADDALPPMVAGTLTLPPSSVAASPTLSQRNSEIQVGRG</sequence>
<reference evidence="3" key="2">
    <citation type="submission" date="2024-04" db="EMBL/GenBank/DDBJ databases">
        <authorList>
            <person name="Chen Y."/>
            <person name="Shah S."/>
            <person name="Dougan E. K."/>
            <person name="Thang M."/>
            <person name="Chan C."/>
        </authorList>
    </citation>
    <scope>NUCLEOTIDE SEQUENCE [LARGE SCALE GENOMIC DNA]</scope>
</reference>
<feature type="compositionally biased region" description="Polar residues" evidence="1">
    <location>
        <begin position="72"/>
        <end position="95"/>
    </location>
</feature>
<dbReference type="EMBL" id="CAMXCT020001672">
    <property type="protein sequence ID" value="CAL1145506.1"/>
    <property type="molecule type" value="Genomic_DNA"/>
</dbReference>
<dbReference type="EMBL" id="CAMXCT010001672">
    <property type="protein sequence ID" value="CAI3992131.1"/>
    <property type="molecule type" value="Genomic_DNA"/>
</dbReference>
<comment type="caution">
    <text evidence="2">The sequence shown here is derived from an EMBL/GenBank/DDBJ whole genome shotgun (WGS) entry which is preliminary data.</text>
</comment>
<dbReference type="EMBL" id="CAMXCT030001672">
    <property type="protein sequence ID" value="CAL4779443.1"/>
    <property type="molecule type" value="Genomic_DNA"/>
</dbReference>
<feature type="region of interest" description="Disordered" evidence="1">
    <location>
        <begin position="1"/>
        <end position="95"/>
    </location>
</feature>
<evidence type="ECO:0000313" key="2">
    <source>
        <dbReference type="EMBL" id="CAI3992131.1"/>
    </source>
</evidence>
<dbReference type="Proteomes" id="UP001152797">
    <property type="component" value="Unassembled WGS sequence"/>
</dbReference>
<evidence type="ECO:0000256" key="1">
    <source>
        <dbReference type="SAM" id="MobiDB-lite"/>
    </source>
</evidence>
<keyword evidence="4" id="KW-1185">Reference proteome</keyword>
<name>A0A9P1CIQ3_9DINO</name>
<dbReference type="AlphaFoldDB" id="A0A9P1CIQ3"/>
<organism evidence="2">
    <name type="scientific">Cladocopium goreaui</name>
    <dbReference type="NCBI Taxonomy" id="2562237"/>
    <lineage>
        <taxon>Eukaryota</taxon>
        <taxon>Sar</taxon>
        <taxon>Alveolata</taxon>
        <taxon>Dinophyceae</taxon>
        <taxon>Suessiales</taxon>
        <taxon>Symbiodiniaceae</taxon>
        <taxon>Cladocopium</taxon>
    </lineage>
</organism>
<feature type="compositionally biased region" description="Acidic residues" evidence="1">
    <location>
        <begin position="1"/>
        <end position="15"/>
    </location>
</feature>
<reference evidence="2" key="1">
    <citation type="submission" date="2022-10" db="EMBL/GenBank/DDBJ databases">
        <authorList>
            <person name="Chen Y."/>
            <person name="Dougan E. K."/>
            <person name="Chan C."/>
            <person name="Rhodes N."/>
            <person name="Thang M."/>
        </authorList>
    </citation>
    <scope>NUCLEOTIDE SEQUENCE</scope>
</reference>
<accession>A0A9P1CIQ3</accession>
<gene>
    <name evidence="2" type="ORF">C1SCF055_LOCUS18984</name>
</gene>
<proteinExistence type="predicted"/>
<evidence type="ECO:0000313" key="3">
    <source>
        <dbReference type="EMBL" id="CAL1145506.1"/>
    </source>
</evidence>
<feature type="compositionally biased region" description="Polar residues" evidence="1">
    <location>
        <begin position="16"/>
        <end position="28"/>
    </location>
</feature>
<feature type="compositionally biased region" description="Low complexity" evidence="1">
    <location>
        <begin position="49"/>
        <end position="64"/>
    </location>
</feature>
<evidence type="ECO:0000313" key="4">
    <source>
        <dbReference type="Proteomes" id="UP001152797"/>
    </source>
</evidence>